<gene>
    <name evidence="2" type="ORF">UFOPK1493_04071</name>
</gene>
<reference evidence="2" key="1">
    <citation type="submission" date="2020-05" db="EMBL/GenBank/DDBJ databases">
        <authorList>
            <person name="Chiriac C."/>
            <person name="Salcher M."/>
            <person name="Ghai R."/>
            <person name="Kavagutti S V."/>
        </authorList>
    </citation>
    <scope>NUCLEOTIDE SEQUENCE</scope>
</reference>
<sequence>MLRLSANWAMSFLLTSAMIPRPNCATLPVTRRSVSTTHFVWSASTAWSCAVIIASALPLPVVSRPSPWSTALWFASSRSTKTASPLNAVAIAPSFTFTTPR</sequence>
<keyword evidence="1" id="KW-0472">Membrane</keyword>
<accession>A0A6J6GC09</accession>
<feature type="transmembrane region" description="Helical" evidence="1">
    <location>
        <begin position="40"/>
        <end position="62"/>
    </location>
</feature>
<protein>
    <submittedName>
        <fullName evidence="2">Unannotated protein</fullName>
    </submittedName>
</protein>
<keyword evidence="1" id="KW-0812">Transmembrane</keyword>
<keyword evidence="1" id="KW-1133">Transmembrane helix</keyword>
<dbReference type="AlphaFoldDB" id="A0A6J6GC09"/>
<organism evidence="2">
    <name type="scientific">freshwater metagenome</name>
    <dbReference type="NCBI Taxonomy" id="449393"/>
    <lineage>
        <taxon>unclassified sequences</taxon>
        <taxon>metagenomes</taxon>
        <taxon>ecological metagenomes</taxon>
    </lineage>
</organism>
<name>A0A6J6GC09_9ZZZZ</name>
<proteinExistence type="predicted"/>
<dbReference type="EMBL" id="CAEZSR010000281">
    <property type="protein sequence ID" value="CAB4597073.1"/>
    <property type="molecule type" value="Genomic_DNA"/>
</dbReference>
<evidence type="ECO:0000313" key="2">
    <source>
        <dbReference type="EMBL" id="CAB4597073.1"/>
    </source>
</evidence>
<evidence type="ECO:0000256" key="1">
    <source>
        <dbReference type="SAM" id="Phobius"/>
    </source>
</evidence>